<gene>
    <name evidence="1" type="ORF">QYS47_29745</name>
</gene>
<dbReference type="Proteomes" id="UP001232019">
    <property type="component" value="Chromosome"/>
</dbReference>
<dbReference type="RefSeq" id="WP_322347811.1">
    <property type="nucleotide sequence ID" value="NZ_CP129968.2"/>
</dbReference>
<accession>A0AA51ZWZ9</accession>
<protein>
    <submittedName>
        <fullName evidence="1">Uncharacterized protein</fullName>
    </submittedName>
</protein>
<name>A0AA51ZWZ9_9BACT</name>
<proteinExistence type="predicted"/>
<dbReference type="EMBL" id="CP129968">
    <property type="protein sequence ID" value="WNB18282.1"/>
    <property type="molecule type" value="Genomic_DNA"/>
</dbReference>
<sequence>MKSKNYKIKIILLLIFAISPLFTIHSQVFTDDLNMGGANLNSQFALMDNSEKFEKIKGNPFIFKEFKNGDVQFISKVIKNVPLRVNLLDNKIEFLKNENVYQFTNYTSVNFFEIAGLKFVPSRNNETGETKILQLIYEDEEFNLVKLQNYVYQERIPAKSSYEKEIPASFVEQAVRWFYYPKEDRDHLIEISDKRQIKEDEVLPYNSIKKILRNNKLKTDQDIIDFFLELKKNDLLAI</sequence>
<dbReference type="AlphaFoldDB" id="A0AA51ZWZ9"/>
<dbReference type="KEGG" id="marp:QYS47_29745"/>
<evidence type="ECO:0000313" key="1">
    <source>
        <dbReference type="EMBL" id="WNB18282.1"/>
    </source>
</evidence>
<reference evidence="1" key="1">
    <citation type="submission" date="2023-08" db="EMBL/GenBank/DDBJ databases">
        <title>Comparative genomics and taxonomic characterization of three novel marine species of genus Marivirga.</title>
        <authorList>
            <person name="Muhammad N."/>
            <person name="Kim S.-G."/>
        </authorList>
    </citation>
    <scope>NUCLEOTIDE SEQUENCE</scope>
    <source>
        <strain evidence="1">BKB1-2</strain>
    </source>
</reference>
<organism evidence="1">
    <name type="scientific">Marivirga arenosa</name>
    <dbReference type="NCBI Taxonomy" id="3059076"/>
    <lineage>
        <taxon>Bacteria</taxon>
        <taxon>Pseudomonadati</taxon>
        <taxon>Bacteroidota</taxon>
        <taxon>Cytophagia</taxon>
        <taxon>Cytophagales</taxon>
        <taxon>Marivirgaceae</taxon>
        <taxon>Marivirga</taxon>
    </lineage>
</organism>